<dbReference type="GO" id="GO:0031965">
    <property type="term" value="C:nuclear membrane"/>
    <property type="evidence" value="ECO:0007669"/>
    <property type="project" value="UniProtKB-SubCell"/>
</dbReference>
<evidence type="ECO:0000256" key="8">
    <source>
        <dbReference type="ARBA" id="ARBA00022989"/>
    </source>
</evidence>
<protein>
    <recommendedName>
        <fullName evidence="5 11">UDP-N-acetylglucosamine transferase subunit ALG14</fullName>
    </recommendedName>
    <alternativeName>
        <fullName evidence="10 11">Asparagine-linked glycosylation protein 14</fullName>
    </alternativeName>
</protein>
<keyword evidence="9" id="KW-0472">Membrane</keyword>
<dbReference type="AlphaFoldDB" id="A0A139H321"/>
<dbReference type="GO" id="GO:0006488">
    <property type="term" value="P:dolichol-linked oligosaccharide biosynthetic process"/>
    <property type="evidence" value="ECO:0007669"/>
    <property type="project" value="InterPro"/>
</dbReference>
<comment type="subunit">
    <text evidence="4 11">Heterodimer with ALG13 to form a functional enzyme.</text>
</comment>
<keyword evidence="6" id="KW-0812">Transmembrane</keyword>
<evidence type="ECO:0000313" key="13">
    <source>
        <dbReference type="Proteomes" id="UP000070133"/>
    </source>
</evidence>
<dbReference type="InterPro" id="IPR013969">
    <property type="entry name" value="Oligosacch_biosynth_Alg14"/>
</dbReference>
<dbReference type="PANTHER" id="PTHR12154">
    <property type="entry name" value="GLYCOSYL TRANSFERASE-RELATED"/>
    <property type="match status" value="1"/>
</dbReference>
<evidence type="ECO:0000256" key="10">
    <source>
        <dbReference type="ARBA" id="ARBA00032062"/>
    </source>
</evidence>
<keyword evidence="7 11" id="KW-0256">Endoplasmic reticulum</keyword>
<dbReference type="Proteomes" id="UP000070133">
    <property type="component" value="Unassembled WGS sequence"/>
</dbReference>
<comment type="function">
    <text evidence="11">Involved in protein N-glycosylation. Essential for the second step of the dolichol-linked oligosaccharide pathway. Anchors the catalytic subunit ALG13 to the ER.</text>
</comment>
<dbReference type="STRING" id="321146.A0A139H321"/>
<evidence type="ECO:0000256" key="9">
    <source>
        <dbReference type="ARBA" id="ARBA00023136"/>
    </source>
</evidence>
<dbReference type="EMBL" id="LFZN01000161">
    <property type="protein sequence ID" value="KXS96853.1"/>
    <property type="molecule type" value="Genomic_DNA"/>
</dbReference>
<dbReference type="PANTHER" id="PTHR12154:SF4">
    <property type="entry name" value="UDP-N-ACETYLGLUCOSAMINE TRANSFERASE SUBUNIT ALG14 HOMOLOG"/>
    <property type="match status" value="1"/>
</dbReference>
<dbReference type="OrthoDB" id="47007at2759"/>
<dbReference type="Pfam" id="PF08660">
    <property type="entry name" value="Alg14"/>
    <property type="match status" value="1"/>
</dbReference>
<keyword evidence="13" id="KW-1185">Reference proteome</keyword>
<organism evidence="12 13">
    <name type="scientific">Pseudocercospora eumusae</name>
    <dbReference type="NCBI Taxonomy" id="321146"/>
    <lineage>
        <taxon>Eukaryota</taxon>
        <taxon>Fungi</taxon>
        <taxon>Dikarya</taxon>
        <taxon>Ascomycota</taxon>
        <taxon>Pezizomycotina</taxon>
        <taxon>Dothideomycetes</taxon>
        <taxon>Dothideomycetidae</taxon>
        <taxon>Mycosphaerellales</taxon>
        <taxon>Mycosphaerellaceae</taxon>
        <taxon>Pseudocercospora</taxon>
    </lineage>
</organism>
<name>A0A139H321_9PEZI</name>
<evidence type="ECO:0000256" key="5">
    <source>
        <dbReference type="ARBA" id="ARBA00017467"/>
    </source>
</evidence>
<evidence type="ECO:0000256" key="2">
    <source>
        <dbReference type="ARBA" id="ARBA00004590"/>
    </source>
</evidence>
<evidence type="ECO:0000256" key="1">
    <source>
        <dbReference type="ARBA" id="ARBA00004389"/>
    </source>
</evidence>
<dbReference type="GO" id="GO:0004577">
    <property type="term" value="F:N-acetylglucosaminyldiphosphodolichol N-acetylglucosaminyltransferase activity"/>
    <property type="evidence" value="ECO:0007669"/>
    <property type="project" value="TreeGrafter"/>
</dbReference>
<dbReference type="Gene3D" id="3.40.50.2000">
    <property type="entry name" value="Glycogen Phosphorylase B"/>
    <property type="match status" value="1"/>
</dbReference>
<evidence type="ECO:0000256" key="4">
    <source>
        <dbReference type="ARBA" id="ARBA00011335"/>
    </source>
</evidence>
<proteinExistence type="inferred from homology"/>
<sequence>MLEILMAAALILLTTAVLVVFRLKAVIDPTRPKPLRHGRQNPEEPTHLLIVLGSGGHTAEMLGMLERAATEKDYDSRLDWRDYTHRTWIVSSGDGISAERAFQFEEKLAGLSTQTTLTDGKDNRVMGLISGTYDIVTVPRAREIHQPAYTAPISCLKCFWTCVSVLTSHTTDGQLDFPDLILCNGPATATILIFTSILLRFFNIRGCNSRHKMRTLYIESWARVKRLSLSGRLLLPIVDRFLVQWPQLEQIAGSRAEYHGPLV</sequence>
<evidence type="ECO:0000256" key="7">
    <source>
        <dbReference type="ARBA" id="ARBA00022824"/>
    </source>
</evidence>
<evidence type="ECO:0000256" key="6">
    <source>
        <dbReference type="ARBA" id="ARBA00022692"/>
    </source>
</evidence>
<accession>A0A139H321</accession>
<comment type="caution">
    <text evidence="12">The sequence shown here is derived from an EMBL/GenBank/DDBJ whole genome shotgun (WGS) entry which is preliminary data.</text>
</comment>
<comment type="subcellular location">
    <subcellularLocation>
        <location evidence="1 11">Endoplasmic reticulum membrane</location>
        <topology evidence="1 11">Single-pass membrane protein</topology>
    </subcellularLocation>
    <subcellularLocation>
        <location evidence="2">Nucleus membrane</location>
        <topology evidence="2">Single-pass membrane protein</topology>
    </subcellularLocation>
</comment>
<dbReference type="GO" id="GO:0043541">
    <property type="term" value="C:UDP-N-acetylglucosamine transferase complex"/>
    <property type="evidence" value="ECO:0007669"/>
    <property type="project" value="TreeGrafter"/>
</dbReference>
<reference evidence="12 13" key="1">
    <citation type="submission" date="2015-07" db="EMBL/GenBank/DDBJ databases">
        <title>Comparative genomics of the Sigatoka disease complex on banana suggests a link between parallel evolutionary changes in Pseudocercospora fijiensis and Pseudocercospora eumusae and increased virulence on the banana host.</title>
        <authorList>
            <person name="Chang T.-C."/>
            <person name="Salvucci A."/>
            <person name="Crous P.W."/>
            <person name="Stergiopoulos I."/>
        </authorList>
    </citation>
    <scope>NUCLEOTIDE SEQUENCE [LARGE SCALE GENOMIC DNA]</scope>
    <source>
        <strain evidence="12 13">CBS 114824</strain>
    </source>
</reference>
<keyword evidence="8" id="KW-1133">Transmembrane helix</keyword>
<evidence type="ECO:0000256" key="11">
    <source>
        <dbReference type="RuleBase" id="RU362127"/>
    </source>
</evidence>
<comment type="similarity">
    <text evidence="3 11">Belongs to the ALG14 family.</text>
</comment>
<evidence type="ECO:0000313" key="12">
    <source>
        <dbReference type="EMBL" id="KXS96853.1"/>
    </source>
</evidence>
<evidence type="ECO:0000256" key="3">
    <source>
        <dbReference type="ARBA" id="ARBA00009731"/>
    </source>
</evidence>
<gene>
    <name evidence="11" type="primary">ALG14</name>
    <name evidence="12" type="ORF">AC578_7403</name>
</gene>